<accession>A0ACC0U000</accession>
<sequence>MGIVSRSTFMLAVPMELNDKGVYKGVQLGVLKSSVLSHTALSSTSAGMVSFNDPTVIANEFLALLKLWHVAYGLYIWEFLNTLDYEWSVIRGRRPYRWTIWLYSLTRLATLAAVISSIITFDDSRPVDCQLLITSDAVLGSTASAGASLLIAIRVIAIWNKNRIVMAISLGSWVANVSTLIHGVALLRGTRAPGSTTCVSPNSSVSRLNMTVTLCVDVVMLLIMLVALLRWRQDDGSASRLIHLLWTQVFNSLNLNAVFNVMFEIPSLIALSIAATRMYRSLTDFGPRDVFVSLPKGIGLSSPETNHIHVVTKPLEAPEHTDCEQYPGVPEGS</sequence>
<dbReference type="Proteomes" id="UP001207468">
    <property type="component" value="Unassembled WGS sequence"/>
</dbReference>
<reference evidence="1" key="1">
    <citation type="submission" date="2021-03" db="EMBL/GenBank/DDBJ databases">
        <title>Evolutionary priming and transition to the ectomycorrhizal habit in an iconic lineage of mushroom-forming fungi: is preadaptation a requirement?</title>
        <authorList>
            <consortium name="DOE Joint Genome Institute"/>
            <person name="Looney B.P."/>
            <person name="Miyauchi S."/>
            <person name="Morin E."/>
            <person name="Drula E."/>
            <person name="Courty P.E."/>
            <person name="Chicoki N."/>
            <person name="Fauchery L."/>
            <person name="Kohler A."/>
            <person name="Kuo A."/>
            <person name="LaButti K."/>
            <person name="Pangilinan J."/>
            <person name="Lipzen A."/>
            <person name="Riley R."/>
            <person name="Andreopoulos W."/>
            <person name="He G."/>
            <person name="Johnson J."/>
            <person name="Barry K.W."/>
            <person name="Grigoriev I.V."/>
            <person name="Nagy L."/>
            <person name="Hibbett D."/>
            <person name="Henrissat B."/>
            <person name="Matheny P.B."/>
            <person name="Labbe J."/>
            <person name="Martin A.F."/>
        </authorList>
    </citation>
    <scope>NUCLEOTIDE SEQUENCE</scope>
    <source>
        <strain evidence="1">BPL698</strain>
    </source>
</reference>
<name>A0ACC0U000_9AGAM</name>
<comment type="caution">
    <text evidence="1">The sequence shown here is derived from an EMBL/GenBank/DDBJ whole genome shotgun (WGS) entry which is preliminary data.</text>
</comment>
<gene>
    <name evidence="1" type="ORF">F5148DRAFT_396867</name>
</gene>
<protein>
    <submittedName>
        <fullName evidence="1">Uncharacterized protein</fullName>
    </submittedName>
</protein>
<organism evidence="1 2">
    <name type="scientific">Russula earlei</name>
    <dbReference type="NCBI Taxonomy" id="71964"/>
    <lineage>
        <taxon>Eukaryota</taxon>
        <taxon>Fungi</taxon>
        <taxon>Dikarya</taxon>
        <taxon>Basidiomycota</taxon>
        <taxon>Agaricomycotina</taxon>
        <taxon>Agaricomycetes</taxon>
        <taxon>Russulales</taxon>
        <taxon>Russulaceae</taxon>
        <taxon>Russula</taxon>
    </lineage>
</organism>
<evidence type="ECO:0000313" key="1">
    <source>
        <dbReference type="EMBL" id="KAI9455300.1"/>
    </source>
</evidence>
<evidence type="ECO:0000313" key="2">
    <source>
        <dbReference type="Proteomes" id="UP001207468"/>
    </source>
</evidence>
<dbReference type="EMBL" id="JAGFNK010000253">
    <property type="protein sequence ID" value="KAI9455300.1"/>
    <property type="molecule type" value="Genomic_DNA"/>
</dbReference>
<keyword evidence="2" id="KW-1185">Reference proteome</keyword>
<proteinExistence type="predicted"/>